<dbReference type="Pfam" id="PF13411">
    <property type="entry name" value="MerR_1"/>
    <property type="match status" value="1"/>
</dbReference>
<gene>
    <name evidence="3" type="ORF">JQS30_12140</name>
</gene>
<dbReference type="Proteomes" id="UP000662939">
    <property type="component" value="Chromosome"/>
</dbReference>
<dbReference type="PANTHER" id="PTHR30204:SF97">
    <property type="entry name" value="MERR FAMILY REGULATORY PROTEIN"/>
    <property type="match status" value="1"/>
</dbReference>
<dbReference type="EMBL" id="CP070496">
    <property type="protein sequence ID" value="QSB04517.1"/>
    <property type="molecule type" value="Genomic_DNA"/>
</dbReference>
<accession>A0A895XHU7</accession>
<sequence length="132" mass="14492">MAQASRPDEKPQLRIGELAKRTGATPRMLRHYENEGLIEAQRSSTGQRLFSSSAVEQVHHIRRLLAVGLPLAVIGELFGCIRDPQRLEPCAVPLLAEHLHAYDSRIAQLSSTRDALQGLIDASTSDPLETSS</sequence>
<dbReference type="KEGG" id="nav:JQS30_12140"/>
<feature type="domain" description="HTH merR-type" evidence="2">
    <location>
        <begin position="12"/>
        <end position="80"/>
    </location>
</feature>
<dbReference type="AlphaFoldDB" id="A0A895XHU7"/>
<dbReference type="GO" id="GO:0003677">
    <property type="term" value="F:DNA binding"/>
    <property type="evidence" value="ECO:0007669"/>
    <property type="project" value="UniProtKB-KW"/>
</dbReference>
<keyword evidence="4" id="KW-1185">Reference proteome</keyword>
<dbReference type="InterPro" id="IPR047057">
    <property type="entry name" value="MerR_fam"/>
</dbReference>
<dbReference type="GO" id="GO:0003700">
    <property type="term" value="F:DNA-binding transcription factor activity"/>
    <property type="evidence" value="ECO:0007669"/>
    <property type="project" value="InterPro"/>
</dbReference>
<dbReference type="SMART" id="SM00422">
    <property type="entry name" value="HTH_MERR"/>
    <property type="match status" value="1"/>
</dbReference>
<keyword evidence="1" id="KW-0238">DNA-binding</keyword>
<organism evidence="3 4">
    <name type="scientific">Natronoglycomyces albus</name>
    <dbReference type="NCBI Taxonomy" id="2811108"/>
    <lineage>
        <taxon>Bacteria</taxon>
        <taxon>Bacillati</taxon>
        <taxon>Actinomycetota</taxon>
        <taxon>Actinomycetes</taxon>
        <taxon>Glycomycetales</taxon>
        <taxon>Glycomycetaceae</taxon>
        <taxon>Natronoglycomyces</taxon>
    </lineage>
</organism>
<dbReference type="PROSITE" id="PS50937">
    <property type="entry name" value="HTH_MERR_2"/>
    <property type="match status" value="1"/>
</dbReference>
<proteinExistence type="predicted"/>
<dbReference type="InterPro" id="IPR009061">
    <property type="entry name" value="DNA-bd_dom_put_sf"/>
</dbReference>
<dbReference type="InterPro" id="IPR000551">
    <property type="entry name" value="MerR-type_HTH_dom"/>
</dbReference>
<evidence type="ECO:0000256" key="1">
    <source>
        <dbReference type="ARBA" id="ARBA00023125"/>
    </source>
</evidence>
<dbReference type="RefSeq" id="WP_213170515.1">
    <property type="nucleotide sequence ID" value="NZ_CP070496.1"/>
</dbReference>
<evidence type="ECO:0000313" key="4">
    <source>
        <dbReference type="Proteomes" id="UP000662939"/>
    </source>
</evidence>
<dbReference type="SUPFAM" id="SSF46955">
    <property type="entry name" value="Putative DNA-binding domain"/>
    <property type="match status" value="1"/>
</dbReference>
<evidence type="ECO:0000313" key="3">
    <source>
        <dbReference type="EMBL" id="QSB04517.1"/>
    </source>
</evidence>
<reference evidence="3" key="1">
    <citation type="submission" date="2021-02" db="EMBL/GenBank/DDBJ databases">
        <title>Natronoglycomyces albus gen. nov., sp. nov, a haloalkaliphilic actinobacterium from a soda solonchak soil.</title>
        <authorList>
            <person name="Sorokin D.Y."/>
            <person name="Khijniak T.V."/>
            <person name="Zakharycheva A.P."/>
            <person name="Boueva O.V."/>
            <person name="Ariskina E.V."/>
            <person name="Hahnke R.L."/>
            <person name="Bunk B."/>
            <person name="Sproer C."/>
            <person name="Schumann P."/>
            <person name="Evtushenko L.I."/>
            <person name="Kublanov I.V."/>
        </authorList>
    </citation>
    <scope>NUCLEOTIDE SEQUENCE</scope>
    <source>
        <strain evidence="3">DSM 106290</strain>
    </source>
</reference>
<protein>
    <submittedName>
        <fullName evidence="3">MerR family transcriptional regulator</fullName>
    </submittedName>
</protein>
<evidence type="ECO:0000259" key="2">
    <source>
        <dbReference type="PROSITE" id="PS50937"/>
    </source>
</evidence>
<dbReference type="Gene3D" id="1.10.1660.10">
    <property type="match status" value="1"/>
</dbReference>
<name>A0A895XHU7_9ACTN</name>
<dbReference type="PANTHER" id="PTHR30204">
    <property type="entry name" value="REDOX-CYCLING DRUG-SENSING TRANSCRIPTIONAL ACTIVATOR SOXR"/>
    <property type="match status" value="1"/>
</dbReference>
<dbReference type="PRINTS" id="PR00040">
    <property type="entry name" value="HTHMERR"/>
</dbReference>